<dbReference type="InterPro" id="IPR027865">
    <property type="entry name" value="C5orf34-like_C"/>
</dbReference>
<feature type="domain" description="C5orf34-like C-terminal" evidence="1">
    <location>
        <begin position="390"/>
        <end position="456"/>
    </location>
</feature>
<evidence type="ECO:0000313" key="3">
    <source>
        <dbReference type="Proteomes" id="UP000704712"/>
    </source>
</evidence>
<reference evidence="2" key="1">
    <citation type="submission" date="2020-03" db="EMBL/GenBank/DDBJ databases">
        <title>Hybrid Assembly of Korean Phytophthora infestans isolates.</title>
        <authorList>
            <person name="Prokchorchik M."/>
            <person name="Lee Y."/>
            <person name="Seo J."/>
            <person name="Cho J.-H."/>
            <person name="Park Y.-E."/>
            <person name="Jang D.-C."/>
            <person name="Im J.-S."/>
            <person name="Choi J.-G."/>
            <person name="Park H.-J."/>
            <person name="Lee G.-B."/>
            <person name="Lee Y.-G."/>
            <person name="Hong S.-Y."/>
            <person name="Cho K."/>
            <person name="Sohn K.H."/>
        </authorList>
    </citation>
    <scope>NUCLEOTIDE SEQUENCE</scope>
    <source>
        <strain evidence="2">KR_2_A2</strain>
    </source>
</reference>
<dbReference type="InterPro" id="IPR053901">
    <property type="entry name" value="C5orf34-like"/>
</dbReference>
<dbReference type="EMBL" id="JAACNO010003221">
    <property type="protein sequence ID" value="KAF4127813.1"/>
    <property type="molecule type" value="Genomic_DNA"/>
</dbReference>
<name>A0A8S9TIV5_PHYIN</name>
<evidence type="ECO:0000259" key="1">
    <source>
        <dbReference type="Pfam" id="PF15016"/>
    </source>
</evidence>
<organism evidence="2 3">
    <name type="scientific">Phytophthora infestans</name>
    <name type="common">Potato late blight agent</name>
    <name type="synonym">Botrytis infestans</name>
    <dbReference type="NCBI Taxonomy" id="4787"/>
    <lineage>
        <taxon>Eukaryota</taxon>
        <taxon>Sar</taxon>
        <taxon>Stramenopiles</taxon>
        <taxon>Oomycota</taxon>
        <taxon>Peronosporomycetes</taxon>
        <taxon>Peronosporales</taxon>
        <taxon>Peronosporaceae</taxon>
        <taxon>Phytophthora</taxon>
    </lineage>
</organism>
<sequence length="553" mass="61957">MLHGAKRRRCVVLADGSAIGSYQRNSHETHTVVIEPSGHTYSYIQPDGTRTRHLTPTALSSHRPLVLDTLNLRNKFTDHAPYVHLRLMDSKNVRRLRRICAPRARWPRSEGNTKVSRLFNDQDKCFEMQSIEGAAKVRLHTSGKLIKVYYVVEVKVSDDDMEECSHAHYATLCRSFPARQTPEDFAFPVGVLLAAKSAWDKDREAEIEYNGESDDSPVVSQLPRNGAFAARPAFSVIATSNDGVQVDGDSESCLPLAEILRIATLPSKLLYQRVVAEVVGDDTTVFVSHREPGQLPEIVVQLDNEGFLLTGCDGFFTWYDETGRLQHRFTRETIPPSTTIETKSSSSSVASLCQHIDYVLQAFKYPSPLLTQNSSSPSKSDNLELIEEVENELGRFRAYRGGRIRVAFADRTILQVERNGESCSFFFPDGSTGQTTLASAPLRHRTYIYQALEFGDWAFASQEERMQRHEKRQEAQAIVARELRRINVRCGMNSELEVYNKVKPATKEKEAHADPSLALSLAAVKELQAATLAHIVSVDHALQAAASMANEYR</sequence>
<proteinExistence type="predicted"/>
<dbReference type="Proteomes" id="UP000704712">
    <property type="component" value="Unassembled WGS sequence"/>
</dbReference>
<dbReference type="PANTHER" id="PTHR34531">
    <property type="entry name" value="ZGC:153352"/>
    <property type="match status" value="1"/>
</dbReference>
<dbReference type="Pfam" id="PF15016">
    <property type="entry name" value="C5orf34_C"/>
    <property type="match status" value="1"/>
</dbReference>
<protein>
    <recommendedName>
        <fullName evidence="1">C5orf34-like C-terminal domain-containing protein</fullName>
    </recommendedName>
</protein>
<dbReference type="PANTHER" id="PTHR34531:SF1">
    <property type="entry name" value="CHROMOSOME 5 OPEN READING FRAME 34"/>
    <property type="match status" value="1"/>
</dbReference>
<accession>A0A8S9TIV5</accession>
<gene>
    <name evidence="2" type="ORF">GN958_ATG23044</name>
</gene>
<dbReference type="AlphaFoldDB" id="A0A8S9TIV5"/>
<comment type="caution">
    <text evidence="2">The sequence shown here is derived from an EMBL/GenBank/DDBJ whole genome shotgun (WGS) entry which is preliminary data.</text>
</comment>
<evidence type="ECO:0000313" key="2">
    <source>
        <dbReference type="EMBL" id="KAF4127813.1"/>
    </source>
</evidence>